<dbReference type="PANTHER" id="PTHR43791">
    <property type="entry name" value="PERMEASE-RELATED"/>
    <property type="match status" value="1"/>
</dbReference>
<feature type="transmembrane region" description="Helical" evidence="6">
    <location>
        <begin position="87"/>
        <end position="107"/>
    </location>
</feature>
<protein>
    <recommendedName>
        <fullName evidence="9">Allantoate permease</fullName>
    </recommendedName>
</protein>
<comment type="caution">
    <text evidence="7">The sequence shown here is derived from an EMBL/GenBank/DDBJ whole genome shotgun (WGS) entry which is preliminary data.</text>
</comment>
<keyword evidence="8" id="KW-1185">Reference proteome</keyword>
<keyword evidence="3 6" id="KW-0812">Transmembrane</keyword>
<dbReference type="PANTHER" id="PTHR43791:SF19">
    <property type="entry name" value="TRANSPORTER, PUTATIVE (AFU_ORTHOLOGUE AFUA_1G01812)-RELATED"/>
    <property type="match status" value="1"/>
</dbReference>
<gene>
    <name evidence="7" type="ORF">NLI96_g11567</name>
</gene>
<dbReference type="GO" id="GO:0022857">
    <property type="term" value="F:transmembrane transporter activity"/>
    <property type="evidence" value="ECO:0007669"/>
    <property type="project" value="TreeGrafter"/>
</dbReference>
<sequence>MDGVGDKPAWTWIFILEGLLTVLAGVASFWIIQDFPDTVKFLSEAERTVVIRRLQDDDQYSAGGEELRWKYIWQSIFDWKTWLGTNLLTVPVYVAACGMTCLVGFIADRHGIRGYLNIMGCCIGAPGYIILIASRSPALSYFGVYLAVCGIYPNIPNTIAWVSNNVEGIYKQSVTLAMVISFGNINGAYRAQDKPWFTLGHGIVLMYIGIGFICSVSFLFLLRNENAKRERGERDEVIVGVNDKQDEINGWILERKNGKYDSIADAKREKGDTWSGYRYTA</sequence>
<name>A0AAD5URI4_9APHY</name>
<evidence type="ECO:0000256" key="3">
    <source>
        <dbReference type="ARBA" id="ARBA00022692"/>
    </source>
</evidence>
<evidence type="ECO:0000313" key="7">
    <source>
        <dbReference type="EMBL" id="KAJ3475837.1"/>
    </source>
</evidence>
<evidence type="ECO:0000256" key="1">
    <source>
        <dbReference type="ARBA" id="ARBA00004141"/>
    </source>
</evidence>
<keyword evidence="2" id="KW-0813">Transport</keyword>
<keyword evidence="5 6" id="KW-0472">Membrane</keyword>
<dbReference type="Gene3D" id="1.20.1250.20">
    <property type="entry name" value="MFS general substrate transporter like domains"/>
    <property type="match status" value="1"/>
</dbReference>
<evidence type="ECO:0000313" key="8">
    <source>
        <dbReference type="Proteomes" id="UP001212997"/>
    </source>
</evidence>
<dbReference type="EMBL" id="JANAWD010000791">
    <property type="protein sequence ID" value="KAJ3475837.1"/>
    <property type="molecule type" value="Genomic_DNA"/>
</dbReference>
<feature type="transmembrane region" description="Helical" evidence="6">
    <location>
        <begin position="114"/>
        <end position="133"/>
    </location>
</feature>
<keyword evidence="4 6" id="KW-1133">Transmembrane helix</keyword>
<feature type="transmembrane region" description="Helical" evidence="6">
    <location>
        <begin position="139"/>
        <end position="162"/>
    </location>
</feature>
<evidence type="ECO:0008006" key="9">
    <source>
        <dbReference type="Google" id="ProtNLM"/>
    </source>
</evidence>
<evidence type="ECO:0000256" key="4">
    <source>
        <dbReference type="ARBA" id="ARBA00022989"/>
    </source>
</evidence>
<proteinExistence type="predicted"/>
<dbReference type="AlphaFoldDB" id="A0AAD5URI4"/>
<dbReference type="Proteomes" id="UP001212997">
    <property type="component" value="Unassembled WGS sequence"/>
</dbReference>
<dbReference type="SUPFAM" id="SSF103473">
    <property type="entry name" value="MFS general substrate transporter"/>
    <property type="match status" value="1"/>
</dbReference>
<accession>A0AAD5URI4</accession>
<feature type="transmembrane region" description="Helical" evidence="6">
    <location>
        <begin position="12"/>
        <end position="32"/>
    </location>
</feature>
<organism evidence="7 8">
    <name type="scientific">Meripilus lineatus</name>
    <dbReference type="NCBI Taxonomy" id="2056292"/>
    <lineage>
        <taxon>Eukaryota</taxon>
        <taxon>Fungi</taxon>
        <taxon>Dikarya</taxon>
        <taxon>Basidiomycota</taxon>
        <taxon>Agaricomycotina</taxon>
        <taxon>Agaricomycetes</taxon>
        <taxon>Polyporales</taxon>
        <taxon>Meripilaceae</taxon>
        <taxon>Meripilus</taxon>
    </lineage>
</organism>
<comment type="subcellular location">
    <subcellularLocation>
        <location evidence="1">Membrane</location>
        <topology evidence="1">Multi-pass membrane protein</topology>
    </subcellularLocation>
</comment>
<evidence type="ECO:0000256" key="5">
    <source>
        <dbReference type="ARBA" id="ARBA00023136"/>
    </source>
</evidence>
<evidence type="ECO:0000256" key="6">
    <source>
        <dbReference type="SAM" id="Phobius"/>
    </source>
</evidence>
<reference evidence="7" key="1">
    <citation type="submission" date="2022-07" db="EMBL/GenBank/DDBJ databases">
        <title>Genome Sequence of Physisporinus lineatus.</title>
        <authorList>
            <person name="Buettner E."/>
        </authorList>
    </citation>
    <scope>NUCLEOTIDE SEQUENCE</scope>
    <source>
        <strain evidence="7">VT162</strain>
    </source>
</reference>
<dbReference type="InterPro" id="IPR036259">
    <property type="entry name" value="MFS_trans_sf"/>
</dbReference>
<feature type="transmembrane region" description="Helical" evidence="6">
    <location>
        <begin position="203"/>
        <end position="222"/>
    </location>
</feature>
<evidence type="ECO:0000256" key="2">
    <source>
        <dbReference type="ARBA" id="ARBA00022448"/>
    </source>
</evidence>
<dbReference type="GO" id="GO:0016020">
    <property type="term" value="C:membrane"/>
    <property type="evidence" value="ECO:0007669"/>
    <property type="project" value="UniProtKB-SubCell"/>
</dbReference>